<accession>A0A160VIG4</accession>
<sequence>MILNYHQESDFPRIAVIGLHGWTGTEHSMVPVARAMKIQSAKWYIPQAPYKASAGQGYTWFSGSPDKGWKVKKTFNLLDTLIKQVINDGFDQDNIILFGFSMGGSLSLRYGLGMQCQLRGIIPVAAWVREPEELINAASMESKQTPILMIHGKDDSVVDHKKSITVAAEMKNNGFSIHLEIVSGGHIIGVYATNLIKQFIKTGRLENLDLAS</sequence>
<dbReference type="PANTHER" id="PTHR10655">
    <property type="entry name" value="LYSOPHOSPHOLIPASE-RELATED"/>
    <property type="match status" value="1"/>
</dbReference>
<dbReference type="SUPFAM" id="SSF53474">
    <property type="entry name" value="alpha/beta-Hydrolases"/>
    <property type="match status" value="1"/>
</dbReference>
<name>A0A160VIG4_9ZZZZ</name>
<dbReference type="PANTHER" id="PTHR10655:SF17">
    <property type="entry name" value="LYSOPHOSPHOLIPASE-LIKE PROTEIN 1"/>
    <property type="match status" value="1"/>
</dbReference>
<evidence type="ECO:0000259" key="3">
    <source>
        <dbReference type="Pfam" id="PF02230"/>
    </source>
</evidence>
<organism evidence="4">
    <name type="scientific">hydrothermal vent metagenome</name>
    <dbReference type="NCBI Taxonomy" id="652676"/>
    <lineage>
        <taxon>unclassified sequences</taxon>
        <taxon>metagenomes</taxon>
        <taxon>ecological metagenomes</taxon>
    </lineage>
</organism>
<protein>
    <submittedName>
        <fullName evidence="4">Carboxylesterase</fullName>
    </submittedName>
</protein>
<comment type="similarity">
    <text evidence="1">Belongs to the AB hydrolase superfamily. AB hydrolase 2 family.</text>
</comment>
<keyword evidence="2" id="KW-0378">Hydrolase</keyword>
<gene>
    <name evidence="4" type="ORF">MGWOODY_Mmi1394</name>
</gene>
<dbReference type="InterPro" id="IPR029058">
    <property type="entry name" value="AB_hydrolase_fold"/>
</dbReference>
<dbReference type="EMBL" id="FAXC01000400">
    <property type="protein sequence ID" value="CUV10322.1"/>
    <property type="molecule type" value="Genomic_DNA"/>
</dbReference>
<feature type="domain" description="Phospholipase/carboxylesterase/thioesterase" evidence="3">
    <location>
        <begin position="13"/>
        <end position="202"/>
    </location>
</feature>
<dbReference type="GO" id="GO:0016787">
    <property type="term" value="F:hydrolase activity"/>
    <property type="evidence" value="ECO:0007669"/>
    <property type="project" value="UniProtKB-KW"/>
</dbReference>
<dbReference type="Pfam" id="PF02230">
    <property type="entry name" value="Abhydrolase_2"/>
    <property type="match status" value="1"/>
</dbReference>
<evidence type="ECO:0000256" key="2">
    <source>
        <dbReference type="ARBA" id="ARBA00022801"/>
    </source>
</evidence>
<reference evidence="4" key="1">
    <citation type="submission" date="2015-10" db="EMBL/GenBank/DDBJ databases">
        <authorList>
            <person name="Gilbert D.G."/>
        </authorList>
    </citation>
    <scope>NUCLEOTIDE SEQUENCE</scope>
</reference>
<evidence type="ECO:0000256" key="1">
    <source>
        <dbReference type="ARBA" id="ARBA00006499"/>
    </source>
</evidence>
<dbReference type="Gene3D" id="3.40.50.1820">
    <property type="entry name" value="alpha/beta hydrolase"/>
    <property type="match status" value="1"/>
</dbReference>
<proteinExistence type="inferred from homology"/>
<evidence type="ECO:0000313" key="4">
    <source>
        <dbReference type="EMBL" id="CUV10322.1"/>
    </source>
</evidence>
<dbReference type="InterPro" id="IPR003140">
    <property type="entry name" value="PLipase/COase/thioEstase"/>
</dbReference>
<dbReference type="InterPro" id="IPR050565">
    <property type="entry name" value="LYPA1-2/EST-like"/>
</dbReference>
<dbReference type="AlphaFoldDB" id="A0A160VIG4"/>